<name>A0A1U7LRX2_NEOID</name>
<dbReference type="GO" id="GO:0046685">
    <property type="term" value="P:response to arsenic-containing substance"/>
    <property type="evidence" value="ECO:0007669"/>
    <property type="project" value="EnsemblFungi"/>
</dbReference>
<evidence type="ECO:0000256" key="1">
    <source>
        <dbReference type="ARBA" id="ARBA00022574"/>
    </source>
</evidence>
<dbReference type="GO" id="GO:0006357">
    <property type="term" value="P:regulation of transcription by RNA polymerase II"/>
    <property type="evidence" value="ECO:0007669"/>
    <property type="project" value="EnsemblFungi"/>
</dbReference>
<dbReference type="GO" id="GO:0140299">
    <property type="term" value="F:molecular sensor activity"/>
    <property type="evidence" value="ECO:0007669"/>
    <property type="project" value="EnsemblFungi"/>
</dbReference>
<dbReference type="PROSITE" id="PS00678">
    <property type="entry name" value="WD_REPEATS_1"/>
    <property type="match status" value="4"/>
</dbReference>
<keyword evidence="2" id="KW-0677">Repeat</keyword>
<dbReference type="PROSITE" id="PS50294">
    <property type="entry name" value="WD_REPEATS_REGION"/>
    <property type="match status" value="4"/>
</dbReference>
<protein>
    <submittedName>
        <fullName evidence="6">Putative E3 ubiquitin ligase complex SCF subunit sconB</fullName>
    </submittedName>
</protein>
<evidence type="ECO:0000259" key="5">
    <source>
        <dbReference type="PROSITE" id="PS50181"/>
    </source>
</evidence>
<dbReference type="AlphaFoldDB" id="A0A1U7LRX2"/>
<keyword evidence="3" id="KW-0833">Ubl conjugation pathway</keyword>
<evidence type="ECO:0000256" key="4">
    <source>
        <dbReference type="PROSITE-ProRule" id="PRU00221"/>
    </source>
</evidence>
<dbReference type="Gene3D" id="2.130.10.10">
    <property type="entry name" value="YVTN repeat-like/Quinoprotein amine dehydrogenase"/>
    <property type="match status" value="2"/>
</dbReference>
<dbReference type="GO" id="GO:0043224">
    <property type="term" value="C:nuclear SCF ubiquitin ligase complex"/>
    <property type="evidence" value="ECO:0007669"/>
    <property type="project" value="EnsemblFungi"/>
</dbReference>
<evidence type="ECO:0000313" key="7">
    <source>
        <dbReference type="Proteomes" id="UP000186594"/>
    </source>
</evidence>
<dbReference type="GO" id="GO:1990756">
    <property type="term" value="F:ubiquitin-like ligase-substrate adaptor activity"/>
    <property type="evidence" value="ECO:0007669"/>
    <property type="project" value="EnsemblFungi"/>
</dbReference>
<evidence type="ECO:0000256" key="2">
    <source>
        <dbReference type="ARBA" id="ARBA00022737"/>
    </source>
</evidence>
<dbReference type="Pfam" id="PF12937">
    <property type="entry name" value="F-box-like"/>
    <property type="match status" value="1"/>
</dbReference>
<dbReference type="PANTHER" id="PTHR19872">
    <property type="entry name" value="UBIQUITIN LIGASE SPECIFICITY FACTOR/HREP PROTEIN"/>
    <property type="match status" value="1"/>
</dbReference>
<dbReference type="STRING" id="1198029.A0A1U7LRX2"/>
<dbReference type="OrthoDB" id="5580488at2759"/>
<dbReference type="GO" id="GO:0000209">
    <property type="term" value="P:protein polyubiquitination"/>
    <property type="evidence" value="ECO:0007669"/>
    <property type="project" value="EnsemblFungi"/>
</dbReference>
<gene>
    <name evidence="6" type="ORF">NEOLI_000511</name>
</gene>
<dbReference type="PANTHER" id="PTHR19872:SF9">
    <property type="entry name" value="UBIQUITIN-BINDING SDF UBIQUITIN LIGASE COMPLEX SUBUNIT"/>
    <property type="match status" value="1"/>
</dbReference>
<dbReference type="CDD" id="cd00200">
    <property type="entry name" value="WD40"/>
    <property type="match status" value="1"/>
</dbReference>
<feature type="repeat" description="WD" evidence="4">
    <location>
        <begin position="336"/>
        <end position="366"/>
    </location>
</feature>
<feature type="repeat" description="WD" evidence="4">
    <location>
        <begin position="256"/>
        <end position="295"/>
    </location>
</feature>
<feature type="repeat" description="WD" evidence="4">
    <location>
        <begin position="482"/>
        <end position="521"/>
    </location>
</feature>
<dbReference type="SMART" id="SM00320">
    <property type="entry name" value="WD40"/>
    <property type="match status" value="7"/>
</dbReference>
<comment type="caution">
    <text evidence="6">The sequence shown here is derived from an EMBL/GenBank/DDBJ whole genome shotgun (WGS) entry which is preliminary data.</text>
</comment>
<dbReference type="InterPro" id="IPR011047">
    <property type="entry name" value="Quinoprotein_ADH-like_sf"/>
</dbReference>
<dbReference type="InterPro" id="IPR015943">
    <property type="entry name" value="WD40/YVTN_repeat-like_dom_sf"/>
</dbReference>
<dbReference type="GO" id="GO:0000082">
    <property type="term" value="P:G1/S transition of mitotic cell cycle"/>
    <property type="evidence" value="ECO:0007669"/>
    <property type="project" value="EnsemblFungi"/>
</dbReference>
<dbReference type="GO" id="GO:0042802">
    <property type="term" value="F:identical protein binding"/>
    <property type="evidence" value="ECO:0007669"/>
    <property type="project" value="EnsemblFungi"/>
</dbReference>
<evidence type="ECO:0000256" key="3">
    <source>
        <dbReference type="ARBA" id="ARBA00022786"/>
    </source>
</evidence>
<dbReference type="GO" id="GO:0016874">
    <property type="term" value="F:ligase activity"/>
    <property type="evidence" value="ECO:0007669"/>
    <property type="project" value="UniProtKB-KW"/>
</dbReference>
<dbReference type="Pfam" id="PF00400">
    <property type="entry name" value="WD40"/>
    <property type="match status" value="7"/>
</dbReference>
<dbReference type="GO" id="GO:0043130">
    <property type="term" value="F:ubiquitin binding"/>
    <property type="evidence" value="ECO:0007669"/>
    <property type="project" value="EnsemblFungi"/>
</dbReference>
<dbReference type="InterPro" id="IPR001810">
    <property type="entry name" value="F-box_dom"/>
</dbReference>
<accession>A0A1U7LRX2</accession>
<keyword evidence="7" id="KW-1185">Reference proteome</keyword>
<dbReference type="CDD" id="cd22147">
    <property type="entry name" value="F-box_SpPof1-like"/>
    <property type="match status" value="1"/>
</dbReference>
<dbReference type="InterPro" id="IPR001680">
    <property type="entry name" value="WD40_rpt"/>
</dbReference>
<dbReference type="PROSITE" id="PS50082">
    <property type="entry name" value="WD_REPEATS_2"/>
    <property type="match status" value="7"/>
</dbReference>
<dbReference type="Proteomes" id="UP000186594">
    <property type="component" value="Unassembled WGS sequence"/>
</dbReference>
<evidence type="ECO:0000313" key="6">
    <source>
        <dbReference type="EMBL" id="OLL25415.1"/>
    </source>
</evidence>
<dbReference type="GO" id="GO:0046686">
    <property type="term" value="P:response to cadmium ion"/>
    <property type="evidence" value="ECO:0007669"/>
    <property type="project" value="EnsemblFungi"/>
</dbReference>
<dbReference type="InterPro" id="IPR051075">
    <property type="entry name" value="SCF_subunit_WD-repeat"/>
</dbReference>
<feature type="domain" description="F-box" evidence="5">
    <location>
        <begin position="107"/>
        <end position="153"/>
    </location>
</feature>
<dbReference type="PRINTS" id="PR00320">
    <property type="entry name" value="GPROTEINBRPT"/>
</dbReference>
<feature type="repeat" description="WD" evidence="4">
    <location>
        <begin position="296"/>
        <end position="335"/>
    </location>
</feature>
<sequence>MPTTTTYLKDHPPPRKQDGQLYSLKSYCYRHNPKFNNALVRQESMNNLQKSLEELPPSDQEAISNIWAMFASSPPVQRRVILQGLLAQCCFPQLSFISSVANDMMRIDILSALPNEICFRILIYLDAASLCRAAQVSNHWKKLADDETVWKTLCRQHIDRKCTKCGWGLPLLERNRLRAATKQRSPQSPHIGEDLAFSREIPSLAGSKRSVSEGPGEVAQCTIKQPCLTVPWKHVYSERCKIEQNWRRGRYETKILKGHTKAIMCLQFDDNTLITGSFDRTIRVWNVKTGVLLRTLKGHDGPVSCLGFDDEKLFSGGLDGSVRLWDYRSGRCRKTLPRFADGVSCLHFEESILATGFADGTVRIWNFITQSLDALICHADFITCVRVKSKPKVLFSASHDTTVKLWSLETHSCIRAFLGHIGQVQSLVLHSFPAFEIEDNESDYTTDSVVSSETLPKHLLTSSMDNTIRLWNVDTGQCKTTLFGHVEGVWDIAADNFRLVSCSNDCLVKVWDLYKGKCEHTLAGHSGPVTCVGLGDAMVVSAGEDGDVRIWDFGISR</sequence>
<keyword evidence="1 4" id="KW-0853">WD repeat</keyword>
<feature type="repeat" description="WD" evidence="4">
    <location>
        <begin position="375"/>
        <end position="416"/>
    </location>
</feature>
<proteinExistence type="predicted"/>
<dbReference type="GO" id="GO:0031146">
    <property type="term" value="P:SCF-dependent proteasomal ubiquitin-dependent protein catabolic process"/>
    <property type="evidence" value="ECO:0007669"/>
    <property type="project" value="EnsemblFungi"/>
</dbReference>
<organism evidence="6 7">
    <name type="scientific">Neolecta irregularis (strain DAH-3)</name>
    <dbReference type="NCBI Taxonomy" id="1198029"/>
    <lineage>
        <taxon>Eukaryota</taxon>
        <taxon>Fungi</taxon>
        <taxon>Dikarya</taxon>
        <taxon>Ascomycota</taxon>
        <taxon>Taphrinomycotina</taxon>
        <taxon>Neolectales</taxon>
        <taxon>Neolectaceae</taxon>
        <taxon>Neolecta</taxon>
    </lineage>
</organism>
<dbReference type="OMA" id="GIAHVWS"/>
<dbReference type="EMBL" id="LXFE01000411">
    <property type="protein sequence ID" value="OLL25415.1"/>
    <property type="molecule type" value="Genomic_DNA"/>
</dbReference>
<dbReference type="InterPro" id="IPR036047">
    <property type="entry name" value="F-box-like_dom_sf"/>
</dbReference>
<dbReference type="SUPFAM" id="SSF50998">
    <property type="entry name" value="Quinoprotein alcohol dehydrogenase-like"/>
    <property type="match status" value="1"/>
</dbReference>
<feature type="repeat" description="WD" evidence="4">
    <location>
        <begin position="459"/>
        <end position="481"/>
    </location>
</feature>
<dbReference type="SUPFAM" id="SSF81383">
    <property type="entry name" value="F-box domain"/>
    <property type="match status" value="1"/>
</dbReference>
<keyword evidence="6" id="KW-0436">Ligase</keyword>
<dbReference type="SMART" id="SM00256">
    <property type="entry name" value="FBOX"/>
    <property type="match status" value="1"/>
</dbReference>
<reference evidence="6 7" key="1">
    <citation type="submission" date="2016-04" db="EMBL/GenBank/DDBJ databases">
        <title>Evolutionary innovation and constraint leading to complex multicellularity in the Ascomycota.</title>
        <authorList>
            <person name="Cisse O."/>
            <person name="Nguyen A."/>
            <person name="Hewitt D.A."/>
            <person name="Jedd G."/>
            <person name="Stajich J.E."/>
        </authorList>
    </citation>
    <scope>NUCLEOTIDE SEQUENCE [LARGE SCALE GENOMIC DNA]</scope>
    <source>
        <strain evidence="6 7">DAH-3</strain>
    </source>
</reference>
<dbReference type="InterPro" id="IPR020472">
    <property type="entry name" value="WD40_PAC1"/>
</dbReference>
<dbReference type="PROSITE" id="PS50181">
    <property type="entry name" value="FBOX"/>
    <property type="match status" value="1"/>
</dbReference>
<feature type="repeat" description="WD" evidence="4">
    <location>
        <begin position="522"/>
        <end position="557"/>
    </location>
</feature>
<dbReference type="Gene3D" id="1.20.1280.50">
    <property type="match status" value="1"/>
</dbReference>
<dbReference type="InterPro" id="IPR019775">
    <property type="entry name" value="WD40_repeat_CS"/>
</dbReference>